<sequence length="580" mass="66048">MEKDKMKRYGIIGGIAGGIVIVLAVIFFSIGQPFTNKSANSLGEEFNQAEEITPAELVEQHRYDTLHLQPKASVLIEDLRSSVVNVGVANRTETPLLTEVAENDGELTPEEELPEIVPWFYFSPNVALVSPTSYVNQERLLSEESLNGFAWYEVEDEELLYRNEAPYTGWHNIPEEGWFYFLEGKQQDIGFSLEEAEELSQHRNMLLNLVPTDAPDFFFIERPYEYTKMSEVKPVDYSILYKATDSLILSAPPKTQNSTMRTTTEGFYDMPMEVVAEYTSFDEEWLHVYIGYEELGWVRKDETGTDYVETYYSERELLDTMEAVIWEEIGMINANVGASFINNETMAQVDINNQQFWPASTQKIYVLGEVYHQYKTGELSPDTYVTMTDWDKVPGAGIIQGQPSGSMYTVDELVNLVTVYSDNTAANLLIDVVGGGYIINPHIHQLGLYETYVNGKYYSEDTYFTTTPHDAARYFALLDNNQVNGEPWDGMLINKLTMNTHNFLRQYIPYSTTSWNKSGLGETEQNDIATFITPYGAYSLAVYTSYPGNYDSISDQVGNLSLRVHNVFNELRSQLWISVD</sequence>
<dbReference type="Pfam" id="PF13354">
    <property type="entry name" value="Beta-lactamase2"/>
    <property type="match status" value="1"/>
</dbReference>
<keyword evidence="1" id="KW-1133">Transmembrane helix</keyword>
<reference evidence="3 4" key="1">
    <citation type="submission" date="2019-05" db="EMBL/GenBank/DDBJ databases">
        <title>The metagenome of a microbial culture collection derived from dairy environment covers the genomic content of the human microbiome.</title>
        <authorList>
            <person name="Roder T."/>
            <person name="Wuthrich D."/>
            <person name="Sattari Z."/>
            <person name="Von Ah U."/>
            <person name="Bar C."/>
            <person name="Ronchi F."/>
            <person name="Macpherson A.J."/>
            <person name="Ganal-Vonarburg S.C."/>
            <person name="Bruggmann R."/>
            <person name="Vergeres G."/>
        </authorList>
    </citation>
    <scope>NUCLEOTIDE SEQUENCE [LARGE SCALE GENOMIC DNA]</scope>
    <source>
        <strain evidence="3 4">FAM 24227</strain>
    </source>
</reference>
<accession>A0A5R9DUV4</accession>
<evidence type="ECO:0000313" key="4">
    <source>
        <dbReference type="Proteomes" id="UP000306420"/>
    </source>
</evidence>
<proteinExistence type="predicted"/>
<keyword evidence="3" id="KW-0378">Hydrolase</keyword>
<feature type="domain" description="Beta-lactamase class A catalytic" evidence="2">
    <location>
        <begin position="341"/>
        <end position="544"/>
    </location>
</feature>
<dbReference type="GO" id="GO:0008800">
    <property type="term" value="F:beta-lactamase activity"/>
    <property type="evidence" value="ECO:0007669"/>
    <property type="project" value="InterPro"/>
</dbReference>
<dbReference type="PANTHER" id="PTHR35333">
    <property type="entry name" value="BETA-LACTAMASE"/>
    <property type="match status" value="1"/>
</dbReference>
<protein>
    <submittedName>
        <fullName evidence="3">Serine hydrolase</fullName>
    </submittedName>
</protein>
<dbReference type="GO" id="GO:0030655">
    <property type="term" value="P:beta-lactam antibiotic catabolic process"/>
    <property type="evidence" value="ECO:0007669"/>
    <property type="project" value="InterPro"/>
</dbReference>
<dbReference type="InterPro" id="IPR000871">
    <property type="entry name" value="Beta-lactam_class-A"/>
</dbReference>
<comment type="caution">
    <text evidence="3">The sequence shown here is derived from an EMBL/GenBank/DDBJ whole genome shotgun (WGS) entry which is preliminary data.</text>
</comment>
<dbReference type="Proteomes" id="UP000306420">
    <property type="component" value="Unassembled WGS sequence"/>
</dbReference>
<dbReference type="SUPFAM" id="SSF82057">
    <property type="entry name" value="Prokaryotic SH3-related domain"/>
    <property type="match status" value="1"/>
</dbReference>
<dbReference type="Gene3D" id="3.40.710.10">
    <property type="entry name" value="DD-peptidase/beta-lactamase superfamily"/>
    <property type="match status" value="1"/>
</dbReference>
<dbReference type="PANTHER" id="PTHR35333:SF3">
    <property type="entry name" value="BETA-LACTAMASE-TYPE TRANSPEPTIDASE FOLD CONTAINING PROTEIN"/>
    <property type="match status" value="1"/>
</dbReference>
<keyword evidence="1" id="KW-0472">Membrane</keyword>
<dbReference type="SUPFAM" id="SSF56601">
    <property type="entry name" value="beta-lactamase/transpeptidase-like"/>
    <property type="match status" value="1"/>
</dbReference>
<gene>
    <name evidence="3" type="ORF">FEZ33_06410</name>
</gene>
<keyword evidence="1" id="KW-0812">Transmembrane</keyword>
<dbReference type="OrthoDB" id="9775096at2"/>
<dbReference type="GO" id="GO:0046677">
    <property type="term" value="P:response to antibiotic"/>
    <property type="evidence" value="ECO:0007669"/>
    <property type="project" value="InterPro"/>
</dbReference>
<name>A0A5R9DUV4_9LACT</name>
<dbReference type="RefSeq" id="WP_138404576.1">
    <property type="nucleotide sequence ID" value="NZ_VBSP01000018.1"/>
</dbReference>
<dbReference type="EMBL" id="VBSP01000018">
    <property type="protein sequence ID" value="TLQ41248.1"/>
    <property type="molecule type" value="Genomic_DNA"/>
</dbReference>
<dbReference type="AlphaFoldDB" id="A0A5R9DUV4"/>
<evidence type="ECO:0000256" key="1">
    <source>
        <dbReference type="SAM" id="Phobius"/>
    </source>
</evidence>
<evidence type="ECO:0000313" key="3">
    <source>
        <dbReference type="EMBL" id="TLQ41248.1"/>
    </source>
</evidence>
<organism evidence="3 4">
    <name type="scientific">Ruoffia tabacinasalis</name>
    <dbReference type="NCBI Taxonomy" id="87458"/>
    <lineage>
        <taxon>Bacteria</taxon>
        <taxon>Bacillati</taxon>
        <taxon>Bacillota</taxon>
        <taxon>Bacilli</taxon>
        <taxon>Lactobacillales</taxon>
        <taxon>Aerococcaceae</taxon>
        <taxon>Ruoffia</taxon>
    </lineage>
</organism>
<dbReference type="InterPro" id="IPR045155">
    <property type="entry name" value="Beta-lactam_cat"/>
</dbReference>
<dbReference type="InterPro" id="IPR012338">
    <property type="entry name" value="Beta-lactam/transpept-like"/>
</dbReference>
<evidence type="ECO:0000259" key="2">
    <source>
        <dbReference type="Pfam" id="PF13354"/>
    </source>
</evidence>
<feature type="transmembrane region" description="Helical" evidence="1">
    <location>
        <begin position="9"/>
        <end position="30"/>
    </location>
</feature>